<dbReference type="Proteomes" id="UP000015453">
    <property type="component" value="Unassembled WGS sequence"/>
</dbReference>
<dbReference type="InterPro" id="IPR050925">
    <property type="entry name" value="Rhomboid_protease_S54"/>
</dbReference>
<dbReference type="PANTHER" id="PTHR43731">
    <property type="entry name" value="RHOMBOID PROTEASE"/>
    <property type="match status" value="1"/>
</dbReference>
<keyword evidence="3" id="KW-1133">Transmembrane helix</keyword>
<protein>
    <submittedName>
        <fullName evidence="5">Uncharacterized protein</fullName>
    </submittedName>
</protein>
<dbReference type="PANTHER" id="PTHR43731:SF30">
    <property type="entry name" value="RHOMBOID-LIKE PROTEIN 9, CHLOROPLASTIC"/>
    <property type="match status" value="1"/>
</dbReference>
<keyword evidence="6" id="KW-1185">Reference proteome</keyword>
<organism evidence="5 6">
    <name type="scientific">Genlisea aurea</name>
    <dbReference type="NCBI Taxonomy" id="192259"/>
    <lineage>
        <taxon>Eukaryota</taxon>
        <taxon>Viridiplantae</taxon>
        <taxon>Streptophyta</taxon>
        <taxon>Embryophyta</taxon>
        <taxon>Tracheophyta</taxon>
        <taxon>Spermatophyta</taxon>
        <taxon>Magnoliopsida</taxon>
        <taxon>eudicotyledons</taxon>
        <taxon>Gunneridae</taxon>
        <taxon>Pentapetalae</taxon>
        <taxon>asterids</taxon>
        <taxon>lamiids</taxon>
        <taxon>Lamiales</taxon>
        <taxon>Lentibulariaceae</taxon>
        <taxon>Genlisea</taxon>
    </lineage>
</organism>
<evidence type="ECO:0000256" key="1">
    <source>
        <dbReference type="ARBA" id="ARBA00004141"/>
    </source>
</evidence>
<sequence>VVRALSSFEKHRKSLDSYIGKIHDDASLMPLKILNHREQLSSNVDVPVKLNVGLRSVENYFRRAEVGKKELFIIYETSSDDVCDENHLETETTKPRPLKNYMEFRTDDNEANPGSGDEALDFYSIGALASINIAVFLFEIATPVKNSDFQLFSLPTIYGAKINSLILTGEWWRLLTPMFL</sequence>
<keyword evidence="4" id="KW-0472">Membrane</keyword>
<name>S8CS54_9LAMI</name>
<comment type="caution">
    <text evidence="5">The sequence shown here is derived from an EMBL/GenBank/DDBJ whole genome shotgun (WGS) entry which is preliminary data.</text>
</comment>
<feature type="non-terminal residue" evidence="5">
    <location>
        <position position="1"/>
    </location>
</feature>
<accession>S8CS54</accession>
<dbReference type="EMBL" id="AUSU01002970">
    <property type="protein sequence ID" value="EPS67696.1"/>
    <property type="molecule type" value="Genomic_DNA"/>
</dbReference>
<evidence type="ECO:0000256" key="2">
    <source>
        <dbReference type="ARBA" id="ARBA00022692"/>
    </source>
</evidence>
<dbReference type="SUPFAM" id="SSF144091">
    <property type="entry name" value="Rhomboid-like"/>
    <property type="match status" value="1"/>
</dbReference>
<dbReference type="OrthoDB" id="418595at2759"/>
<keyword evidence="2" id="KW-0812">Transmembrane</keyword>
<dbReference type="InterPro" id="IPR035952">
    <property type="entry name" value="Rhomboid-like_sf"/>
</dbReference>
<dbReference type="GO" id="GO:0016020">
    <property type="term" value="C:membrane"/>
    <property type="evidence" value="ECO:0007669"/>
    <property type="project" value="UniProtKB-SubCell"/>
</dbReference>
<evidence type="ECO:0000313" key="5">
    <source>
        <dbReference type="EMBL" id="EPS67696.1"/>
    </source>
</evidence>
<evidence type="ECO:0000256" key="4">
    <source>
        <dbReference type="ARBA" id="ARBA00023136"/>
    </source>
</evidence>
<dbReference type="GO" id="GO:0004252">
    <property type="term" value="F:serine-type endopeptidase activity"/>
    <property type="evidence" value="ECO:0007669"/>
    <property type="project" value="TreeGrafter"/>
</dbReference>
<evidence type="ECO:0000313" key="6">
    <source>
        <dbReference type="Proteomes" id="UP000015453"/>
    </source>
</evidence>
<dbReference type="AlphaFoldDB" id="S8CS54"/>
<feature type="non-terminal residue" evidence="5">
    <location>
        <position position="180"/>
    </location>
</feature>
<comment type="subcellular location">
    <subcellularLocation>
        <location evidence="1">Membrane</location>
        <topology evidence="1">Multi-pass membrane protein</topology>
    </subcellularLocation>
</comment>
<reference evidence="5 6" key="1">
    <citation type="journal article" date="2013" name="BMC Genomics">
        <title>The miniature genome of a carnivorous plant Genlisea aurea contains a low number of genes and short non-coding sequences.</title>
        <authorList>
            <person name="Leushkin E.V."/>
            <person name="Sutormin R.A."/>
            <person name="Nabieva E.R."/>
            <person name="Penin A.A."/>
            <person name="Kondrashov A.S."/>
            <person name="Logacheva M.D."/>
        </authorList>
    </citation>
    <scope>NUCLEOTIDE SEQUENCE [LARGE SCALE GENOMIC DNA]</scope>
</reference>
<gene>
    <name evidence="5" type="ORF">M569_07078</name>
</gene>
<proteinExistence type="predicted"/>
<evidence type="ECO:0000256" key="3">
    <source>
        <dbReference type="ARBA" id="ARBA00022989"/>
    </source>
</evidence>